<reference evidence="1 2" key="1">
    <citation type="submission" date="2018-05" db="EMBL/GenBank/DDBJ databases">
        <title>Complete genome sequence of sponge-derived Streptomyces sp. HNM0039.</title>
        <authorList>
            <person name="Huang X."/>
            <person name="Zhou S."/>
        </authorList>
    </citation>
    <scope>NUCLEOTIDE SEQUENCE [LARGE SCALE GENOMIC DNA]</scope>
    <source>
        <strain evidence="1 2">HNM0039</strain>
    </source>
</reference>
<accession>A0A2S1SLW5</accession>
<evidence type="ECO:0000313" key="2">
    <source>
        <dbReference type="Proteomes" id="UP000244900"/>
    </source>
</evidence>
<organism evidence="1 2">
    <name type="scientific">Streptomyces tirandamycinicus</name>
    <dbReference type="NCBI Taxonomy" id="2174846"/>
    <lineage>
        <taxon>Bacteria</taxon>
        <taxon>Bacillati</taxon>
        <taxon>Actinomycetota</taxon>
        <taxon>Actinomycetes</taxon>
        <taxon>Kitasatosporales</taxon>
        <taxon>Streptomycetaceae</taxon>
        <taxon>Streptomyces</taxon>
    </lineage>
</organism>
<dbReference type="KEGG" id="stir:DDW44_00025"/>
<dbReference type="EMBL" id="CP029188">
    <property type="protein sequence ID" value="AWI27342.1"/>
    <property type="molecule type" value="Genomic_DNA"/>
</dbReference>
<dbReference type="Proteomes" id="UP000244900">
    <property type="component" value="Chromosome"/>
</dbReference>
<gene>
    <name evidence="1" type="ORF">DDW44_00025</name>
</gene>
<dbReference type="AlphaFoldDB" id="A0A2S1SLW5"/>
<evidence type="ECO:0000313" key="1">
    <source>
        <dbReference type="EMBL" id="AWI27342.1"/>
    </source>
</evidence>
<protein>
    <submittedName>
        <fullName evidence="1">Uncharacterized protein</fullName>
    </submittedName>
</protein>
<proteinExistence type="predicted"/>
<sequence>METRIFERYGREPIVRLLKDDRPPPRDPEEELKIRTELDSQVSPINQKLRMQGSRIRVEIVDAGPSEAIDFVDQETGRRYRALLLY</sequence>
<name>A0A2S1SLW5_9ACTN</name>
<keyword evidence="2" id="KW-1185">Reference proteome</keyword>